<reference evidence="2 3" key="1">
    <citation type="journal article" date="2020" name="Nature">
        <title>Six reference-quality genomes reveal evolution of bat adaptations.</title>
        <authorList>
            <person name="Jebb D."/>
            <person name="Huang Z."/>
            <person name="Pippel M."/>
            <person name="Hughes G.M."/>
            <person name="Lavrichenko K."/>
            <person name="Devanna P."/>
            <person name="Winkler S."/>
            <person name="Jermiin L.S."/>
            <person name="Skirmuntt E.C."/>
            <person name="Katzourakis A."/>
            <person name="Burkitt-Gray L."/>
            <person name="Ray D.A."/>
            <person name="Sullivan K.A.M."/>
            <person name="Roscito J.G."/>
            <person name="Kirilenko B.M."/>
            <person name="Davalos L.M."/>
            <person name="Corthals A.P."/>
            <person name="Power M.L."/>
            <person name="Jones G."/>
            <person name="Ransome R.D."/>
            <person name="Dechmann D.K.N."/>
            <person name="Locatelli A.G."/>
            <person name="Puechmaille S.J."/>
            <person name="Fedrigo O."/>
            <person name="Jarvis E.D."/>
            <person name="Hiller M."/>
            <person name="Vernes S.C."/>
            <person name="Myers E.W."/>
            <person name="Teeling E.C."/>
        </authorList>
    </citation>
    <scope>NUCLEOTIDE SEQUENCE [LARGE SCALE GENOMIC DNA]</scope>
    <source>
        <strain evidence="2">MMyoMyo1</strain>
        <tissue evidence="2">Flight muscle</tissue>
    </source>
</reference>
<keyword evidence="3" id="KW-1185">Reference proteome</keyword>
<dbReference type="AlphaFoldDB" id="A0A7J7WVX1"/>
<feature type="region of interest" description="Disordered" evidence="1">
    <location>
        <begin position="1"/>
        <end position="24"/>
    </location>
</feature>
<evidence type="ECO:0000313" key="3">
    <source>
        <dbReference type="Proteomes" id="UP000527355"/>
    </source>
</evidence>
<comment type="caution">
    <text evidence="2">The sequence shown here is derived from an EMBL/GenBank/DDBJ whole genome shotgun (WGS) entry which is preliminary data.</text>
</comment>
<dbReference type="EMBL" id="JABWUV010000007">
    <property type="protein sequence ID" value="KAF6341583.1"/>
    <property type="molecule type" value="Genomic_DNA"/>
</dbReference>
<proteinExistence type="predicted"/>
<sequence>MYNLNGWKKHKGVRGSLVGGEGVNLRSLGTHTRQAPSEGEPWPRPPGRAVGARRKGILHMWGRSSRPPPRGCFATNRGWAPGALSPGAASEPLQPGPSSLAQPLLARSPARRLHWSHLFPWPLTRAGKLPPHVPRQHRTEQTGGAQTEPGSTSRAPLPRHCVAEMAGRLPGSGRAPGPGAWAQADLSSPWDSLGAP</sequence>
<gene>
    <name evidence="2" type="ORF">mMyoMyo1_011984</name>
</gene>
<dbReference type="Proteomes" id="UP000527355">
    <property type="component" value="Unassembled WGS sequence"/>
</dbReference>
<name>A0A7J7WVX1_MYOMY</name>
<organism evidence="2 3">
    <name type="scientific">Myotis myotis</name>
    <name type="common">Greater mouse-eared bat</name>
    <name type="synonym">Vespertilio myotis</name>
    <dbReference type="NCBI Taxonomy" id="51298"/>
    <lineage>
        <taxon>Eukaryota</taxon>
        <taxon>Metazoa</taxon>
        <taxon>Chordata</taxon>
        <taxon>Craniata</taxon>
        <taxon>Vertebrata</taxon>
        <taxon>Euteleostomi</taxon>
        <taxon>Mammalia</taxon>
        <taxon>Eutheria</taxon>
        <taxon>Laurasiatheria</taxon>
        <taxon>Chiroptera</taxon>
        <taxon>Yangochiroptera</taxon>
        <taxon>Vespertilionidae</taxon>
        <taxon>Myotis</taxon>
    </lineage>
</organism>
<evidence type="ECO:0000256" key="1">
    <source>
        <dbReference type="SAM" id="MobiDB-lite"/>
    </source>
</evidence>
<feature type="region of interest" description="Disordered" evidence="1">
    <location>
        <begin position="126"/>
        <end position="196"/>
    </location>
</feature>
<accession>A0A7J7WVX1</accession>
<evidence type="ECO:0000313" key="2">
    <source>
        <dbReference type="EMBL" id="KAF6341583.1"/>
    </source>
</evidence>
<feature type="compositionally biased region" description="Polar residues" evidence="1">
    <location>
        <begin position="141"/>
        <end position="154"/>
    </location>
</feature>
<protein>
    <submittedName>
        <fullName evidence="2">Uncharacterized protein</fullName>
    </submittedName>
</protein>